<sequence>MEKEVKESALETLLELHTAILVTENKEDRQRIMDQAGRLLEVLAADELLPKDVLQLWNDIKV</sequence>
<dbReference type="AlphaFoldDB" id="A0A917G1G4"/>
<name>A0A917G1G4_9BACL</name>
<reference evidence="1" key="1">
    <citation type="journal article" date="2014" name="Int. J. Syst. Evol. Microbiol.">
        <title>Complete genome sequence of Corynebacterium casei LMG S-19264T (=DSM 44701T), isolated from a smear-ripened cheese.</title>
        <authorList>
            <consortium name="US DOE Joint Genome Institute (JGI-PGF)"/>
            <person name="Walter F."/>
            <person name="Albersmeier A."/>
            <person name="Kalinowski J."/>
            <person name="Ruckert C."/>
        </authorList>
    </citation>
    <scope>NUCLEOTIDE SEQUENCE</scope>
    <source>
        <strain evidence="1">CGMCC 1.12987</strain>
    </source>
</reference>
<dbReference type="RefSeq" id="WP_188532654.1">
    <property type="nucleotide sequence ID" value="NZ_BMGR01000014.1"/>
</dbReference>
<proteinExistence type="predicted"/>
<evidence type="ECO:0000313" key="2">
    <source>
        <dbReference type="Proteomes" id="UP000644756"/>
    </source>
</evidence>
<organism evidence="1 2">
    <name type="scientific">Paenibacillus abyssi</name>
    <dbReference type="NCBI Taxonomy" id="1340531"/>
    <lineage>
        <taxon>Bacteria</taxon>
        <taxon>Bacillati</taxon>
        <taxon>Bacillota</taxon>
        <taxon>Bacilli</taxon>
        <taxon>Bacillales</taxon>
        <taxon>Paenibacillaceae</taxon>
        <taxon>Paenibacillus</taxon>
    </lineage>
</organism>
<gene>
    <name evidence="1" type="ORF">GCM10010916_37980</name>
</gene>
<protein>
    <submittedName>
        <fullName evidence="1">Uncharacterized protein</fullName>
    </submittedName>
</protein>
<accession>A0A917G1G4</accession>
<evidence type="ECO:0000313" key="1">
    <source>
        <dbReference type="EMBL" id="GGG17557.1"/>
    </source>
</evidence>
<reference evidence="1" key="2">
    <citation type="submission" date="2020-09" db="EMBL/GenBank/DDBJ databases">
        <authorList>
            <person name="Sun Q."/>
            <person name="Zhou Y."/>
        </authorList>
    </citation>
    <scope>NUCLEOTIDE SEQUENCE</scope>
    <source>
        <strain evidence="1">CGMCC 1.12987</strain>
    </source>
</reference>
<comment type="caution">
    <text evidence="1">The sequence shown here is derived from an EMBL/GenBank/DDBJ whole genome shotgun (WGS) entry which is preliminary data.</text>
</comment>
<keyword evidence="2" id="KW-1185">Reference proteome</keyword>
<dbReference type="Proteomes" id="UP000644756">
    <property type="component" value="Unassembled WGS sequence"/>
</dbReference>
<dbReference type="EMBL" id="BMGR01000014">
    <property type="protein sequence ID" value="GGG17557.1"/>
    <property type="molecule type" value="Genomic_DNA"/>
</dbReference>